<feature type="compositionally biased region" description="Basic and acidic residues" evidence="2">
    <location>
        <begin position="371"/>
        <end position="388"/>
    </location>
</feature>
<evidence type="ECO:0000259" key="4">
    <source>
        <dbReference type="Pfam" id="PF25023"/>
    </source>
</evidence>
<dbReference type="Pfam" id="PF25023">
    <property type="entry name" value="TEN_YD-shell"/>
    <property type="match status" value="2"/>
</dbReference>
<dbReference type="EMBL" id="BAABCM010000011">
    <property type="protein sequence ID" value="GAA3839006.1"/>
    <property type="molecule type" value="Genomic_DNA"/>
</dbReference>
<feature type="region of interest" description="Disordered" evidence="2">
    <location>
        <begin position="1519"/>
        <end position="1673"/>
    </location>
</feature>
<feature type="compositionally biased region" description="Low complexity" evidence="2">
    <location>
        <begin position="1414"/>
        <end position="1425"/>
    </location>
</feature>
<feature type="compositionally biased region" description="Polar residues" evidence="2">
    <location>
        <begin position="1394"/>
        <end position="1404"/>
    </location>
</feature>
<dbReference type="InterPro" id="IPR031325">
    <property type="entry name" value="RHS_repeat"/>
</dbReference>
<dbReference type="InterPro" id="IPR056823">
    <property type="entry name" value="TEN-like_YD-shell"/>
</dbReference>
<dbReference type="InterPro" id="IPR022385">
    <property type="entry name" value="Rhs_assc_core"/>
</dbReference>
<feature type="compositionally biased region" description="Basic and acidic residues" evidence="2">
    <location>
        <begin position="1570"/>
        <end position="1589"/>
    </location>
</feature>
<dbReference type="SUPFAM" id="SSF63829">
    <property type="entry name" value="Calcium-dependent phosphotriesterase"/>
    <property type="match status" value="1"/>
</dbReference>
<gene>
    <name evidence="5" type="ORF">GCM10022380_66530</name>
</gene>
<feature type="compositionally biased region" description="Basic and acidic residues" evidence="2">
    <location>
        <begin position="1447"/>
        <end position="1456"/>
    </location>
</feature>
<feature type="compositionally biased region" description="Pro residues" evidence="2">
    <location>
        <begin position="317"/>
        <end position="333"/>
    </location>
</feature>
<accession>A0ABP7J9Y8</accession>
<dbReference type="InterPro" id="IPR038332">
    <property type="entry name" value="PPE_sf"/>
</dbReference>
<dbReference type="Pfam" id="PF05593">
    <property type="entry name" value="RHS_repeat"/>
    <property type="match status" value="4"/>
</dbReference>
<dbReference type="Gene3D" id="1.20.1260.20">
    <property type="entry name" value="PPE superfamily"/>
    <property type="match status" value="1"/>
</dbReference>
<comment type="caution">
    <text evidence="5">The sequence shown here is derived from an EMBL/GenBank/DDBJ whole genome shotgun (WGS) entry which is preliminary data.</text>
</comment>
<feature type="region of interest" description="Disordered" evidence="2">
    <location>
        <begin position="249"/>
        <end position="388"/>
    </location>
</feature>
<organism evidence="5 6">
    <name type="scientific">Amycolatopsis tucumanensis</name>
    <dbReference type="NCBI Taxonomy" id="401106"/>
    <lineage>
        <taxon>Bacteria</taxon>
        <taxon>Bacillati</taxon>
        <taxon>Actinomycetota</taxon>
        <taxon>Actinomycetes</taxon>
        <taxon>Pseudonocardiales</taxon>
        <taxon>Pseudonocardiaceae</taxon>
        <taxon>Amycolatopsis</taxon>
    </lineage>
</organism>
<dbReference type="InterPro" id="IPR045351">
    <property type="entry name" value="DUF6531"/>
</dbReference>
<dbReference type="Pfam" id="PF20148">
    <property type="entry name" value="DUF6531"/>
    <property type="match status" value="1"/>
</dbReference>
<evidence type="ECO:0000313" key="5">
    <source>
        <dbReference type="EMBL" id="GAA3839006.1"/>
    </source>
</evidence>
<dbReference type="PANTHER" id="PTHR32305">
    <property type="match status" value="1"/>
</dbReference>
<name>A0ABP7J9Y8_9PSEU</name>
<keyword evidence="6" id="KW-1185">Reference proteome</keyword>
<protein>
    <submittedName>
        <fullName evidence="5">RHS repeat-associated core domain-containing protein</fullName>
    </submittedName>
</protein>
<evidence type="ECO:0000256" key="1">
    <source>
        <dbReference type="ARBA" id="ARBA00022737"/>
    </source>
</evidence>
<dbReference type="InterPro" id="IPR006530">
    <property type="entry name" value="YD"/>
</dbReference>
<sequence length="1673" mass="178567">MVNPLVAQEQSSTTAISGISLLEGAQDLKKAIESGDWASGALGAAAAGLDALGFVLDPFGSILAAGVGWLIEHVGPLKDALDALAGNPDAVKAHSETWKNIAAELGEIGTDLANAVNSDLTGWTGPSADTYRQQAKDVGDLLAAAKEAGEGTASGIETAGTVVAAVRTLVRDIIAEVVGHMISWALQVIATLGIALAWVVPQVISEVAKTAAKIADLTGKLTHALKALSELLKKAGGIFTDTAGKLKKIKTDKPPTSAKPDSLPAGPKSVDPMAGKGGGTIPSSTPKTPPPDAAKVAPPPKLNDTPGDTTRASSTPDTPPVSAPPKLDGPPPGGTAKSAPELGPAPVSAPPKLNDVTTPSGAPKSPPKTDGTPKLKDQGDNPRSIEKLRCEKDPIDVATGQMVMTEVDAEFLGTLPLVFERTHFSSFRAGRLLGAAWVSTLDQRLEVHDRGVSFAAADGTLQHFPHPADGAWTTAARGPRRSLTRTDDGGYLIEDREQARVLYFAPGSGELPLTWTGDRHGNRIEFVRDERGLPAEIRHSGGYRVRVETDGERITALHSVAAGGEVELVRYGYTAGRLTDVTNASGAPFRYSYDAAGRVVAWADRNGEWYRYVYDHAGRVVRTEGSGGFLTGTMEYSDGVTYSTDSLGHRTEFHLNAAGQVVREVDPLGHATAFEWDDADRLLSTTDPLGRTTRYRYDDDGDLAAVFRPDGAETTIERDAAGLPVAMTEAPGVVTRWEYDERGNLSRVTEPDGAVTTYTYDARGNVTAVTDALGNTLTVACDASGLPVAVTDPQGAVTRYDRDRFGRVAAITGPLGEVERFGYTVDGKLAWHRHADGALEQWVFDGEGNNRAHTDATSAVTRAEVTHFDLPSAEIRPDGTRVSFAYDTEMRLTAVTNEQGLVWRYTYDPAGNLVRETDFTGASVGYRYDAAGQLVERTGPAGQTTTYRYDAAGNLAEETTGGVTTRYTYSTTGWLLSAEDGTSRVTFERDAAGRVLAETVNGRTVRSVYDAQGRRVRRVTPSGADSVWEYDATDQPVAVHAAGRALRFTHDLAGREVRREFGAAALTQSWLPGGLLGAQTLTGPAAPAGHRAFSYRPDGLLTGIEDTLTGPRGFALDNRGRVTGVRTPRWHERYAYDAAGNVTEAVWPTATDQDLLGPRAVAGTVVTAAGRARYAHDGQGRVVARDRGGQVSRFSWDPRGRLAGVLTPDGTSWRYTYDALGRRIAKEHLAADGVHVLERVDFAWDGQVLAEQAVTTPDGARVTVWDYEPDSFRPLLQRDRLPGQELVHAVVTDPAGAPAELVTDQGGIAWYARTSLFGAVVERSAGPVDTPLRFQGQYADAETGLHYNFFRYYDPALARYLSPDPLGLEGGPNPHAYVGNPHAFADPLGLTPQSCSAGGTSKQSTGKRKKPALTVNTNVPAVPVTKNSPGGSLYQQLSPGGKYGAQKTDKQGKPKFNRKGEKVYKYNRREAAGYDNPSHDHGNMLPLWKDAAKSPIPIDPVTGQEIKGKQLKDWLMDPNRRFDTKEPGDAGYAGLPGNEIKGHGKGVLGHEPSASTHWNHHGGMQSTRADNLEHNKETSTYHGIEDRGRSNASGSSEERYESPGPDNGANRAFWDRDDPGFKDQGGPWHSWQKIAPPPNAAGPAGPSTPDSPASPDGPPAKRPRRDSDVSMAD</sequence>
<dbReference type="SUPFAM" id="SSF69304">
    <property type="entry name" value="Tricorn protease N-terminal domain"/>
    <property type="match status" value="1"/>
</dbReference>
<feature type="domain" description="Teneurin-like YD-shell" evidence="4">
    <location>
        <begin position="881"/>
        <end position="1015"/>
    </location>
</feature>
<feature type="domain" description="Teneurin-like YD-shell" evidence="4">
    <location>
        <begin position="1117"/>
        <end position="1364"/>
    </location>
</feature>
<feature type="compositionally biased region" description="Polar residues" evidence="2">
    <location>
        <begin position="306"/>
        <end position="316"/>
    </location>
</feature>
<dbReference type="Gene3D" id="2.180.10.10">
    <property type="entry name" value="RHS repeat-associated core"/>
    <property type="match status" value="2"/>
</dbReference>
<feature type="compositionally biased region" description="Pro residues" evidence="2">
    <location>
        <begin position="287"/>
        <end position="301"/>
    </location>
</feature>
<dbReference type="RefSeq" id="WP_237335350.1">
    <property type="nucleotide sequence ID" value="NZ_BAABCM010000011.1"/>
</dbReference>
<feature type="domain" description="DUF6531" evidence="3">
    <location>
        <begin position="393"/>
        <end position="464"/>
    </location>
</feature>
<evidence type="ECO:0000313" key="6">
    <source>
        <dbReference type="Proteomes" id="UP001501624"/>
    </source>
</evidence>
<feature type="region of interest" description="Disordered" evidence="2">
    <location>
        <begin position="1394"/>
        <end position="1456"/>
    </location>
</feature>
<proteinExistence type="predicted"/>
<feature type="compositionally biased region" description="Low complexity" evidence="2">
    <location>
        <begin position="1641"/>
        <end position="1654"/>
    </location>
</feature>
<reference evidence="6" key="1">
    <citation type="journal article" date="2019" name="Int. J. Syst. Evol. Microbiol.">
        <title>The Global Catalogue of Microorganisms (GCM) 10K type strain sequencing project: providing services to taxonomists for standard genome sequencing and annotation.</title>
        <authorList>
            <consortium name="The Broad Institute Genomics Platform"/>
            <consortium name="The Broad Institute Genome Sequencing Center for Infectious Disease"/>
            <person name="Wu L."/>
            <person name="Ma J."/>
        </authorList>
    </citation>
    <scope>NUCLEOTIDE SEQUENCE [LARGE SCALE GENOMIC DNA]</scope>
    <source>
        <strain evidence="6">JCM 17017</strain>
    </source>
</reference>
<feature type="compositionally biased region" description="Basic and acidic residues" evidence="2">
    <location>
        <begin position="1519"/>
        <end position="1528"/>
    </location>
</feature>
<dbReference type="Proteomes" id="UP001501624">
    <property type="component" value="Unassembled WGS sequence"/>
</dbReference>
<dbReference type="NCBIfam" id="TIGR01643">
    <property type="entry name" value="YD_repeat_2x"/>
    <property type="match status" value="13"/>
</dbReference>
<evidence type="ECO:0000259" key="3">
    <source>
        <dbReference type="Pfam" id="PF20148"/>
    </source>
</evidence>
<feature type="compositionally biased region" description="Polar residues" evidence="2">
    <location>
        <begin position="1426"/>
        <end position="1438"/>
    </location>
</feature>
<evidence type="ECO:0000256" key="2">
    <source>
        <dbReference type="SAM" id="MobiDB-lite"/>
    </source>
</evidence>
<keyword evidence="1" id="KW-0677">Repeat</keyword>
<dbReference type="PANTHER" id="PTHR32305:SF15">
    <property type="entry name" value="PROTEIN RHSA-RELATED"/>
    <property type="match status" value="1"/>
</dbReference>
<dbReference type="InterPro" id="IPR050708">
    <property type="entry name" value="T6SS_VgrG/RHS"/>
</dbReference>
<dbReference type="NCBIfam" id="TIGR03696">
    <property type="entry name" value="Rhs_assc_core"/>
    <property type="match status" value="1"/>
</dbReference>